<comment type="caution">
    <text evidence="1">The sequence shown here is derived from an EMBL/GenBank/DDBJ whole genome shotgun (WGS) entry which is preliminary data.</text>
</comment>
<name>A0AAV5JAA9_9ROSI</name>
<accession>A0AAV5JAA9</accession>
<dbReference type="Proteomes" id="UP001054252">
    <property type="component" value="Unassembled WGS sequence"/>
</dbReference>
<proteinExistence type="predicted"/>
<keyword evidence="2" id="KW-1185">Reference proteome</keyword>
<sequence>MKVMGPFHQGGVESVKVEMEINSIAAGPFFTLHFFHCALACQVCVYGSLVNQAICSGNIVMKSVPKLLLTVQDLNYEVLHI</sequence>
<evidence type="ECO:0000313" key="2">
    <source>
        <dbReference type="Proteomes" id="UP001054252"/>
    </source>
</evidence>
<evidence type="ECO:0000313" key="1">
    <source>
        <dbReference type="EMBL" id="GKV08432.1"/>
    </source>
</evidence>
<protein>
    <submittedName>
        <fullName evidence="1">Uncharacterized protein</fullName>
    </submittedName>
</protein>
<dbReference type="AlphaFoldDB" id="A0AAV5JAA9"/>
<reference evidence="1 2" key="1">
    <citation type="journal article" date="2021" name="Commun. Biol.">
        <title>The genome of Shorea leprosula (Dipterocarpaceae) highlights the ecological relevance of drought in aseasonal tropical rainforests.</title>
        <authorList>
            <person name="Ng K.K.S."/>
            <person name="Kobayashi M.J."/>
            <person name="Fawcett J.A."/>
            <person name="Hatakeyama M."/>
            <person name="Paape T."/>
            <person name="Ng C.H."/>
            <person name="Ang C.C."/>
            <person name="Tnah L.H."/>
            <person name="Lee C.T."/>
            <person name="Nishiyama T."/>
            <person name="Sese J."/>
            <person name="O'Brien M.J."/>
            <person name="Copetti D."/>
            <person name="Mohd Noor M.I."/>
            <person name="Ong R.C."/>
            <person name="Putra M."/>
            <person name="Sireger I.Z."/>
            <person name="Indrioko S."/>
            <person name="Kosugi Y."/>
            <person name="Izuno A."/>
            <person name="Isagi Y."/>
            <person name="Lee S.L."/>
            <person name="Shimizu K.K."/>
        </authorList>
    </citation>
    <scope>NUCLEOTIDE SEQUENCE [LARGE SCALE GENOMIC DNA]</scope>
    <source>
        <strain evidence="1">214</strain>
    </source>
</reference>
<organism evidence="1 2">
    <name type="scientific">Rubroshorea leprosula</name>
    <dbReference type="NCBI Taxonomy" id="152421"/>
    <lineage>
        <taxon>Eukaryota</taxon>
        <taxon>Viridiplantae</taxon>
        <taxon>Streptophyta</taxon>
        <taxon>Embryophyta</taxon>
        <taxon>Tracheophyta</taxon>
        <taxon>Spermatophyta</taxon>
        <taxon>Magnoliopsida</taxon>
        <taxon>eudicotyledons</taxon>
        <taxon>Gunneridae</taxon>
        <taxon>Pentapetalae</taxon>
        <taxon>rosids</taxon>
        <taxon>malvids</taxon>
        <taxon>Malvales</taxon>
        <taxon>Dipterocarpaceae</taxon>
        <taxon>Rubroshorea</taxon>
    </lineage>
</organism>
<gene>
    <name evidence="1" type="ORF">SLEP1_g20060</name>
</gene>
<dbReference type="EMBL" id="BPVZ01000029">
    <property type="protein sequence ID" value="GKV08432.1"/>
    <property type="molecule type" value="Genomic_DNA"/>
</dbReference>